<evidence type="ECO:0000256" key="3">
    <source>
        <dbReference type="ARBA" id="ARBA00023210"/>
    </source>
</evidence>
<proteinExistence type="inferred from homology"/>
<dbReference type="RefSeq" id="WP_208428643.1">
    <property type="nucleotide sequence ID" value="NZ_JAEPRJ010000001.1"/>
</dbReference>
<dbReference type="Gene3D" id="3.30.160.540">
    <property type="match status" value="1"/>
</dbReference>
<evidence type="ECO:0000259" key="7">
    <source>
        <dbReference type="Pfam" id="PF03775"/>
    </source>
</evidence>
<dbReference type="PANTHER" id="PTHR34108">
    <property type="entry name" value="SEPTUM SITE-DETERMINING PROTEIN MINC"/>
    <property type="match status" value="1"/>
</dbReference>
<feature type="domain" description="Septum site-determining protein MinC N-terminal" evidence="8">
    <location>
        <begin position="5"/>
        <end position="76"/>
    </location>
</feature>
<evidence type="ECO:0000256" key="2">
    <source>
        <dbReference type="ARBA" id="ARBA00022618"/>
    </source>
</evidence>
<evidence type="ECO:0000313" key="9">
    <source>
        <dbReference type="EMBL" id="MBK5897137.1"/>
    </source>
</evidence>
<evidence type="ECO:0000259" key="8">
    <source>
        <dbReference type="Pfam" id="PF22642"/>
    </source>
</evidence>
<protein>
    <recommendedName>
        <fullName evidence="6">Probable septum site-determining protein MinC</fullName>
    </recommendedName>
</protein>
<accession>A0ABS1IZ66</accession>
<keyword evidence="2 6" id="KW-0132">Cell division</keyword>
<comment type="subunit">
    <text evidence="5 6">Interacts with MinD and FtsZ.</text>
</comment>
<dbReference type="Proteomes" id="UP000604730">
    <property type="component" value="Unassembled WGS sequence"/>
</dbReference>
<sequence length="224" mass="24338">MKQPVVIKANNFGLMIILDPELEFDALCKAVAEKFKESAKFFGNADMAVAFDGRKLTDDEEETIIDTIIHNSSINIVCTIDNDPIREERFKKKLDQIAISEDISLTKIHKGYFRSGQMMEFDTGVIIIGDINPGAKVVAKGSIVVLGALKGEAEAGAGGNDNAFIIALDMAPIQLRIGSKIARSADNTAFSGKSKCLSPQVAFVENDNICIEDLDKNVLDSLQI</sequence>
<dbReference type="EMBL" id="JAEPRJ010000001">
    <property type="protein sequence ID" value="MBK5897137.1"/>
    <property type="molecule type" value="Genomic_DNA"/>
</dbReference>
<reference evidence="9 10" key="1">
    <citation type="submission" date="2021-01" db="EMBL/GenBank/DDBJ databases">
        <title>Isolation and description of Catonella massiliensis sp. nov., a novel Catonella species, isolated from a stable periodontitis subject.</title>
        <authorList>
            <person name="Antezack A."/>
            <person name="Boxberger M."/>
            <person name="La Scola B."/>
            <person name="Monnet-Corti V."/>
        </authorList>
    </citation>
    <scope>NUCLEOTIDE SEQUENCE [LARGE SCALE GENOMIC DNA]</scope>
    <source>
        <strain evidence="9 10">Marseille-Q4567</strain>
    </source>
</reference>
<keyword evidence="4 6" id="KW-0131">Cell cycle</keyword>
<dbReference type="HAMAP" id="MF_00267">
    <property type="entry name" value="MinC"/>
    <property type="match status" value="1"/>
</dbReference>
<feature type="domain" description="Septum formation inhibitor MinC C-terminal" evidence="7">
    <location>
        <begin position="109"/>
        <end position="212"/>
    </location>
</feature>
<dbReference type="InterPro" id="IPR016098">
    <property type="entry name" value="CAP/MinC_C"/>
</dbReference>
<dbReference type="InterPro" id="IPR036145">
    <property type="entry name" value="MinC_C_sf"/>
</dbReference>
<keyword evidence="10" id="KW-1185">Reference proteome</keyword>
<dbReference type="PANTHER" id="PTHR34108:SF1">
    <property type="entry name" value="SEPTUM SITE-DETERMINING PROTEIN MINC"/>
    <property type="match status" value="1"/>
</dbReference>
<comment type="caution">
    <text evidence="9">The sequence shown here is derived from an EMBL/GenBank/DDBJ whole genome shotgun (WGS) entry which is preliminary data.</text>
</comment>
<comment type="similarity">
    <text evidence="1 6">Belongs to the MinC family.</text>
</comment>
<dbReference type="InterPro" id="IPR055219">
    <property type="entry name" value="MinC_N_1"/>
</dbReference>
<name>A0ABS1IZ66_9FIRM</name>
<evidence type="ECO:0000256" key="4">
    <source>
        <dbReference type="ARBA" id="ARBA00023306"/>
    </source>
</evidence>
<organism evidence="9 10">
    <name type="scientific">Catonella massiliensis</name>
    <dbReference type="NCBI Taxonomy" id="2799636"/>
    <lineage>
        <taxon>Bacteria</taxon>
        <taxon>Bacillati</taxon>
        <taxon>Bacillota</taxon>
        <taxon>Clostridia</taxon>
        <taxon>Lachnospirales</taxon>
        <taxon>Lachnospiraceae</taxon>
        <taxon>Catonella</taxon>
    </lineage>
</organism>
<gene>
    <name evidence="6 9" type="primary">minC</name>
    <name evidence="9" type="ORF">JJN12_04960</name>
</gene>
<comment type="function">
    <text evidence="6">Cell division inhibitor that blocks the formation of polar Z ring septums. Rapidly oscillates between the poles of the cell to destabilize FtsZ filaments that have formed before they mature into polar Z rings. Prevents FtsZ polymerization.</text>
</comment>
<dbReference type="NCBIfam" id="TIGR01222">
    <property type="entry name" value="minC"/>
    <property type="match status" value="1"/>
</dbReference>
<keyword evidence="3 6" id="KW-0717">Septation</keyword>
<dbReference type="InterPro" id="IPR013033">
    <property type="entry name" value="MinC"/>
</dbReference>
<dbReference type="InterPro" id="IPR005526">
    <property type="entry name" value="Septum_form_inhib_MinC_C"/>
</dbReference>
<dbReference type="SUPFAM" id="SSF63848">
    <property type="entry name" value="Cell-division inhibitor MinC, C-terminal domain"/>
    <property type="match status" value="1"/>
</dbReference>
<dbReference type="Pfam" id="PF03775">
    <property type="entry name" value="MinC_C"/>
    <property type="match status" value="1"/>
</dbReference>
<dbReference type="Pfam" id="PF22642">
    <property type="entry name" value="MinC_N_1"/>
    <property type="match status" value="1"/>
</dbReference>
<evidence type="ECO:0000256" key="6">
    <source>
        <dbReference type="HAMAP-Rule" id="MF_00267"/>
    </source>
</evidence>
<evidence type="ECO:0000313" key="10">
    <source>
        <dbReference type="Proteomes" id="UP000604730"/>
    </source>
</evidence>
<evidence type="ECO:0000256" key="5">
    <source>
        <dbReference type="ARBA" id="ARBA00046874"/>
    </source>
</evidence>
<evidence type="ECO:0000256" key="1">
    <source>
        <dbReference type="ARBA" id="ARBA00006291"/>
    </source>
</evidence>
<dbReference type="Gene3D" id="2.160.20.70">
    <property type="match status" value="1"/>
</dbReference>